<proteinExistence type="predicted"/>
<dbReference type="AlphaFoldDB" id="A0A9W6PT13"/>
<dbReference type="RefSeq" id="WP_146150195.1">
    <property type="nucleotide sequence ID" value="NZ_BSRZ01000002.1"/>
</dbReference>
<evidence type="ECO:0000313" key="2">
    <source>
        <dbReference type="Proteomes" id="UP001165124"/>
    </source>
</evidence>
<reference evidence="1" key="1">
    <citation type="submission" date="2023-02" db="EMBL/GenBank/DDBJ databases">
        <title>Actinomadura rubrobrunea NBRC 14622.</title>
        <authorList>
            <person name="Ichikawa N."/>
            <person name="Sato H."/>
            <person name="Tonouchi N."/>
        </authorList>
    </citation>
    <scope>NUCLEOTIDE SEQUENCE</scope>
    <source>
        <strain evidence="1">NBRC 14622</strain>
    </source>
</reference>
<gene>
    <name evidence="1" type="ORF">Arub01_13340</name>
</gene>
<sequence>MADNWVDERVRDRVDDWVGGVDGALRAWADEHGDDTVDPRGARLLLDLMRDDLGLAGPDELTPALLRRLLLEVFPDTVVASADEVPDILATAHRLVAFLGESGAVPAERRAALAAELDALAPRFAEAVSAADTAERQAAAEVIHGMMVAEGVDPDDAEAVERWVRDFEALPEAERYARTEEFLRRAEELVVPPVRLAPQAELAAAARSSPLVAEALAGGSDRLRRAAEEAGIAGADAAVLAAGDDAAVLAAWVRVFDAVATAAHDPADGLGPAELVQNELTGVLVHLYEQDEPTPPELLAAVLLAHVEQKYRVEDRRAVTPALETALAGEIENLVRWGAAETRDGGLALTPLGVWGVRELLLADGFVAPLVGELADVPAADLVAGLTWHRSDTADEEIDGWLARRAPEDAAGELLEVMRTGTPGARNLAAAVLERVGPQAAGAVRDAARDAPVRPYALLWLSRNGDPDAELSRAEYVWMFVDSLAGMMESADPDEAVRAALAQTPPDADMGALIDDVRRAEHPDAIDVLEALGDHHPDKALAKAARTAAYKARSSRGGAAPRGGDAAGSP</sequence>
<dbReference type="EMBL" id="BSRZ01000002">
    <property type="protein sequence ID" value="GLW63090.1"/>
    <property type="molecule type" value="Genomic_DNA"/>
</dbReference>
<name>A0A9W6PT13_9ACTN</name>
<accession>A0A9W6PT13</accession>
<organism evidence="1 2">
    <name type="scientific">Actinomadura rubrobrunea</name>
    <dbReference type="NCBI Taxonomy" id="115335"/>
    <lineage>
        <taxon>Bacteria</taxon>
        <taxon>Bacillati</taxon>
        <taxon>Actinomycetota</taxon>
        <taxon>Actinomycetes</taxon>
        <taxon>Streptosporangiales</taxon>
        <taxon>Thermomonosporaceae</taxon>
        <taxon>Actinomadura</taxon>
    </lineage>
</organism>
<evidence type="ECO:0000313" key="1">
    <source>
        <dbReference type="EMBL" id="GLW63090.1"/>
    </source>
</evidence>
<protein>
    <submittedName>
        <fullName evidence="1">Uncharacterized protein</fullName>
    </submittedName>
</protein>
<comment type="caution">
    <text evidence="1">The sequence shown here is derived from an EMBL/GenBank/DDBJ whole genome shotgun (WGS) entry which is preliminary data.</text>
</comment>
<keyword evidence="2" id="KW-1185">Reference proteome</keyword>
<dbReference type="Proteomes" id="UP001165124">
    <property type="component" value="Unassembled WGS sequence"/>
</dbReference>